<dbReference type="GO" id="GO:0000287">
    <property type="term" value="F:magnesium ion binding"/>
    <property type="evidence" value="ECO:0007669"/>
    <property type="project" value="TreeGrafter"/>
</dbReference>
<dbReference type="Gene3D" id="3.40.50.1000">
    <property type="entry name" value="HAD superfamily/HAD-like"/>
    <property type="match status" value="1"/>
</dbReference>
<evidence type="ECO:0000256" key="1">
    <source>
        <dbReference type="ARBA" id="ARBA00001946"/>
    </source>
</evidence>
<dbReference type="PANTHER" id="PTHR10000:SF8">
    <property type="entry name" value="HAD SUPERFAMILY HYDROLASE-LIKE, TYPE 3"/>
    <property type="match status" value="1"/>
</dbReference>
<keyword evidence="3" id="KW-1185">Reference proteome</keyword>
<dbReference type="PANTHER" id="PTHR10000">
    <property type="entry name" value="PHOSPHOSERINE PHOSPHATASE"/>
    <property type="match status" value="1"/>
</dbReference>
<dbReference type="GO" id="GO:0016791">
    <property type="term" value="F:phosphatase activity"/>
    <property type="evidence" value="ECO:0007669"/>
    <property type="project" value="TreeGrafter"/>
</dbReference>
<protein>
    <submittedName>
        <fullName evidence="2">COF family HAD hydrolase protein</fullName>
    </submittedName>
</protein>
<dbReference type="Pfam" id="PF08282">
    <property type="entry name" value="Hydrolase_3"/>
    <property type="match status" value="1"/>
</dbReference>
<dbReference type="RefSeq" id="WP_038561623.1">
    <property type="nucleotide sequence ID" value="NZ_CP007521.1"/>
</dbReference>
<gene>
    <name evidence="2" type="ORF">MCFN_01710</name>
</gene>
<organism evidence="2 3">
    <name type="scientific">Mycoplasmopsis californica</name>
    <dbReference type="NCBI Taxonomy" id="2113"/>
    <lineage>
        <taxon>Bacteria</taxon>
        <taxon>Bacillati</taxon>
        <taxon>Mycoplasmatota</taxon>
        <taxon>Mycoplasmoidales</taxon>
        <taxon>Metamycoplasmataceae</taxon>
        <taxon>Mycoplasmopsis</taxon>
    </lineage>
</organism>
<accession>A0A059XR07</accession>
<sequence length="272" mass="30328">MVSIFAFDLDGTLFTEANLIHPETLLALKKSKEKGHYNVISTGRALENIINSLGLHIELFDYLIGSNGSVIYDVINRKTTVIGKIDTVVFDLLFATALEQGLIMRIDTFKESVNFYNQSQVPDWLKEQNAMDISQVNFVNAEEIKQFAVEQRNNIVQMALRGPLKTMENQANLIREKIGNFYEVKLTNSIYIDVNAKNINKWSGIEYILRPGLINAQNIYAFGDSGNDVEMLKNASIGIAMGNASDDAKQAADIVIGENTSNSIATMMYSLI</sequence>
<dbReference type="EMBL" id="CP007521">
    <property type="protein sequence ID" value="AIA29485.1"/>
    <property type="molecule type" value="Genomic_DNA"/>
</dbReference>
<reference evidence="2 3" key="1">
    <citation type="journal article" date="2014" name="Genome Announc.">
        <title>Complete Genome Sequence of the Bovine Mastitis Pathogen Mycoplasma californicum Strain ST-6T (ATCC 33461T).</title>
        <authorList>
            <person name="Calcutt M.J."/>
            <person name="Foecking M.F."/>
            <person name="Fox L.K."/>
        </authorList>
    </citation>
    <scope>NUCLEOTIDE SEQUENCE [LARGE SCALE GENOMIC DNA]</scope>
    <source>
        <strain evidence="2 3">ST-6</strain>
    </source>
</reference>
<dbReference type="SFLD" id="SFLDS00003">
    <property type="entry name" value="Haloacid_Dehalogenase"/>
    <property type="match status" value="1"/>
</dbReference>
<comment type="cofactor">
    <cofactor evidence="1">
        <name>Mg(2+)</name>
        <dbReference type="ChEBI" id="CHEBI:18420"/>
    </cofactor>
</comment>
<dbReference type="InterPro" id="IPR036412">
    <property type="entry name" value="HAD-like_sf"/>
</dbReference>
<name>A0A059XR07_9BACT</name>
<dbReference type="PROSITE" id="PS01229">
    <property type="entry name" value="COF_2"/>
    <property type="match status" value="1"/>
</dbReference>
<dbReference type="Proteomes" id="UP000027088">
    <property type="component" value="Chromosome"/>
</dbReference>
<evidence type="ECO:0000313" key="2">
    <source>
        <dbReference type="EMBL" id="AIA29485.1"/>
    </source>
</evidence>
<evidence type="ECO:0000313" key="3">
    <source>
        <dbReference type="Proteomes" id="UP000027088"/>
    </source>
</evidence>
<dbReference type="InterPro" id="IPR023214">
    <property type="entry name" value="HAD_sf"/>
</dbReference>
<dbReference type="AlphaFoldDB" id="A0A059XR07"/>
<dbReference type="PRINTS" id="PR00119">
    <property type="entry name" value="CATATPASE"/>
</dbReference>
<dbReference type="SUPFAM" id="SSF56784">
    <property type="entry name" value="HAD-like"/>
    <property type="match status" value="1"/>
</dbReference>
<dbReference type="Gene3D" id="3.30.1240.10">
    <property type="match status" value="1"/>
</dbReference>
<dbReference type="SFLD" id="SFLDG01140">
    <property type="entry name" value="C2.B:_Phosphomannomutase_and_P"/>
    <property type="match status" value="1"/>
</dbReference>
<keyword evidence="2" id="KW-0378">Hydrolase</keyword>
<dbReference type="GO" id="GO:0005829">
    <property type="term" value="C:cytosol"/>
    <property type="evidence" value="ECO:0007669"/>
    <property type="project" value="TreeGrafter"/>
</dbReference>
<dbReference type="eggNOG" id="COG0561">
    <property type="taxonomic scope" value="Bacteria"/>
</dbReference>
<proteinExistence type="predicted"/>
<dbReference type="KEGG" id="mcr:MCFN_01710"/>